<comment type="caution">
    <text evidence="1">The sequence shown here is derived from an EMBL/GenBank/DDBJ whole genome shotgun (WGS) entry which is preliminary data.</text>
</comment>
<dbReference type="EMBL" id="BARS01026062">
    <property type="protein sequence ID" value="GAG11372.1"/>
    <property type="molecule type" value="Genomic_DNA"/>
</dbReference>
<reference evidence="1" key="1">
    <citation type="journal article" date="2014" name="Front. Microbiol.">
        <title>High frequency of phylogenetically diverse reductive dehalogenase-homologous genes in deep subseafloor sedimentary metagenomes.</title>
        <authorList>
            <person name="Kawai M."/>
            <person name="Futagami T."/>
            <person name="Toyoda A."/>
            <person name="Takaki Y."/>
            <person name="Nishi S."/>
            <person name="Hori S."/>
            <person name="Arai W."/>
            <person name="Tsubouchi T."/>
            <person name="Morono Y."/>
            <person name="Uchiyama I."/>
            <person name="Ito T."/>
            <person name="Fujiyama A."/>
            <person name="Inagaki F."/>
            <person name="Takami H."/>
        </authorList>
    </citation>
    <scope>NUCLEOTIDE SEQUENCE</scope>
    <source>
        <strain evidence="1">Expedition CK06-06</strain>
    </source>
</reference>
<accession>X0VJI7</accession>
<gene>
    <name evidence="1" type="ORF">S01H1_41121</name>
</gene>
<proteinExistence type="predicted"/>
<feature type="non-terminal residue" evidence="1">
    <location>
        <position position="35"/>
    </location>
</feature>
<dbReference type="AlphaFoldDB" id="X0VJI7"/>
<protein>
    <submittedName>
        <fullName evidence="1">Uncharacterized protein</fullName>
    </submittedName>
</protein>
<organism evidence="1">
    <name type="scientific">marine sediment metagenome</name>
    <dbReference type="NCBI Taxonomy" id="412755"/>
    <lineage>
        <taxon>unclassified sequences</taxon>
        <taxon>metagenomes</taxon>
        <taxon>ecological metagenomes</taxon>
    </lineage>
</organism>
<evidence type="ECO:0000313" key="1">
    <source>
        <dbReference type="EMBL" id="GAG11372.1"/>
    </source>
</evidence>
<sequence length="35" mass="3501">MLAAPPNGLGAQLTRHSACQPATDASLISHVSSVV</sequence>
<name>X0VJI7_9ZZZZ</name>